<evidence type="ECO:0000256" key="2">
    <source>
        <dbReference type="ARBA" id="ARBA00022536"/>
    </source>
</evidence>
<keyword evidence="8" id="KW-0325">Glycoprotein</keyword>
<dbReference type="SUPFAM" id="SSF103647">
    <property type="entry name" value="TSP type-3 repeat"/>
    <property type="match status" value="3"/>
</dbReference>
<dbReference type="CDD" id="cd00054">
    <property type="entry name" value="EGF_CA"/>
    <property type="match status" value="1"/>
</dbReference>
<feature type="repeat" description="TSP type-3" evidence="10">
    <location>
        <begin position="623"/>
        <end position="658"/>
    </location>
</feature>
<dbReference type="PANTHER" id="PTHR10199">
    <property type="entry name" value="THROMBOSPONDIN"/>
    <property type="match status" value="1"/>
</dbReference>
<dbReference type="SMART" id="SM00181">
    <property type="entry name" value="EGF"/>
    <property type="match status" value="3"/>
</dbReference>
<dbReference type="InterPro" id="IPR000742">
    <property type="entry name" value="EGF"/>
</dbReference>
<feature type="compositionally biased region" description="Basic and acidic residues" evidence="11">
    <location>
        <begin position="604"/>
        <end position="614"/>
    </location>
</feature>
<dbReference type="Proteomes" id="UP000265040">
    <property type="component" value="Chromosome 16"/>
</dbReference>
<evidence type="ECO:0000256" key="10">
    <source>
        <dbReference type="PROSITE-ProRule" id="PRU00634"/>
    </source>
</evidence>
<dbReference type="PROSITE" id="PS51236">
    <property type="entry name" value="TSP_CTER"/>
    <property type="match status" value="1"/>
</dbReference>
<protein>
    <recommendedName>
        <fullName evidence="16">Thrombospondin 3</fullName>
    </recommendedName>
</protein>
<dbReference type="FunFam" id="4.10.1080.10:FF:000001">
    <property type="entry name" value="Thrombospondin 3"/>
    <property type="match status" value="2"/>
</dbReference>
<organism evidence="14 15">
    <name type="scientific">Anabas testudineus</name>
    <name type="common">Climbing perch</name>
    <name type="synonym">Anthias testudineus</name>
    <dbReference type="NCBI Taxonomy" id="64144"/>
    <lineage>
        <taxon>Eukaryota</taxon>
        <taxon>Metazoa</taxon>
        <taxon>Chordata</taxon>
        <taxon>Craniata</taxon>
        <taxon>Vertebrata</taxon>
        <taxon>Euteleostomi</taxon>
        <taxon>Actinopterygii</taxon>
        <taxon>Neopterygii</taxon>
        <taxon>Teleostei</taxon>
        <taxon>Neoteleostei</taxon>
        <taxon>Acanthomorphata</taxon>
        <taxon>Anabantaria</taxon>
        <taxon>Anabantiformes</taxon>
        <taxon>Anabantoidei</taxon>
        <taxon>Anabantidae</taxon>
        <taxon>Anabas</taxon>
    </lineage>
</organism>
<dbReference type="Ensembl" id="ENSATET00000073995.1">
    <property type="protein sequence ID" value="ENSATEP00000072668.1"/>
    <property type="gene ID" value="ENSATEG00000018137.3"/>
</dbReference>
<evidence type="ECO:0000259" key="13">
    <source>
        <dbReference type="PROSITE" id="PS51236"/>
    </source>
</evidence>
<dbReference type="Pfam" id="PF05735">
    <property type="entry name" value="TSP_C"/>
    <property type="match status" value="1"/>
</dbReference>
<feature type="repeat" description="TSP type-3" evidence="10">
    <location>
        <begin position="659"/>
        <end position="694"/>
    </location>
</feature>
<dbReference type="SMART" id="SM00179">
    <property type="entry name" value="EGF_CA"/>
    <property type="match status" value="1"/>
</dbReference>
<evidence type="ECO:0000256" key="9">
    <source>
        <dbReference type="PROSITE-ProRule" id="PRU00076"/>
    </source>
</evidence>
<evidence type="ECO:0008006" key="16">
    <source>
        <dbReference type="Google" id="ProtNLM"/>
    </source>
</evidence>
<dbReference type="Gene3D" id="2.60.120.200">
    <property type="match status" value="2"/>
</dbReference>
<dbReference type="SUPFAM" id="SSF57196">
    <property type="entry name" value="EGF/Laminin"/>
    <property type="match status" value="1"/>
</dbReference>
<evidence type="ECO:0000256" key="1">
    <source>
        <dbReference type="ARBA" id="ARBA00009456"/>
    </source>
</evidence>
<dbReference type="PROSITE" id="PS50026">
    <property type="entry name" value="EGF_3"/>
    <property type="match status" value="2"/>
</dbReference>
<comment type="similarity">
    <text evidence="1">Belongs to the thrombospondin family.</text>
</comment>
<feature type="domain" description="TSP C-terminal" evidence="13">
    <location>
        <begin position="698"/>
        <end position="907"/>
    </location>
</feature>
<evidence type="ECO:0000256" key="3">
    <source>
        <dbReference type="ARBA" id="ARBA00022729"/>
    </source>
</evidence>
<keyword evidence="2 9" id="KW-0245">EGF-like domain</keyword>
<proteinExistence type="inferred from homology"/>
<dbReference type="AlphaFoldDB" id="A0AAQ6IGI1"/>
<dbReference type="GO" id="GO:0007155">
    <property type="term" value="P:cell adhesion"/>
    <property type="evidence" value="ECO:0007669"/>
    <property type="project" value="UniProtKB-KW"/>
</dbReference>
<feature type="repeat" description="TSP type-3" evidence="10">
    <location>
        <begin position="526"/>
        <end position="561"/>
    </location>
</feature>
<dbReference type="SMART" id="SM00210">
    <property type="entry name" value="TSPN"/>
    <property type="match status" value="1"/>
</dbReference>
<feature type="repeat" description="TSP type-3" evidence="10">
    <location>
        <begin position="467"/>
        <end position="502"/>
    </location>
</feature>
<dbReference type="SUPFAM" id="SSF49899">
    <property type="entry name" value="Concanavalin A-like lectins/glucanases"/>
    <property type="match status" value="2"/>
</dbReference>
<evidence type="ECO:0000256" key="11">
    <source>
        <dbReference type="SAM" id="MobiDB-lite"/>
    </source>
</evidence>
<dbReference type="GO" id="GO:0005509">
    <property type="term" value="F:calcium ion binding"/>
    <property type="evidence" value="ECO:0007669"/>
    <property type="project" value="UniProtKB-UniRule"/>
</dbReference>
<evidence type="ECO:0000256" key="7">
    <source>
        <dbReference type="ARBA" id="ARBA00023157"/>
    </source>
</evidence>
<evidence type="ECO:0000313" key="15">
    <source>
        <dbReference type="Proteomes" id="UP000265040"/>
    </source>
</evidence>
<accession>A0AAQ6IGI1</accession>
<comment type="caution">
    <text evidence="9">Lacks conserved residue(s) required for the propagation of feature annotation.</text>
</comment>
<dbReference type="Pfam" id="PF07645">
    <property type="entry name" value="EGF_CA"/>
    <property type="match status" value="1"/>
</dbReference>
<dbReference type="PROSITE" id="PS51234">
    <property type="entry name" value="TSP3"/>
    <property type="match status" value="4"/>
</dbReference>
<dbReference type="FunFam" id="2.60.120.200:FF:000038">
    <property type="entry name" value="thrombospondin-3 isoform X1"/>
    <property type="match status" value="1"/>
</dbReference>
<dbReference type="PROSITE" id="PS01187">
    <property type="entry name" value="EGF_CA"/>
    <property type="match status" value="1"/>
</dbReference>
<dbReference type="InterPro" id="IPR046970">
    <property type="entry name" value="TSP/COMP_CC_sf"/>
</dbReference>
<keyword evidence="15" id="KW-1185">Reference proteome</keyword>
<feature type="domain" description="EGF-like" evidence="12">
    <location>
        <begin position="389"/>
        <end position="431"/>
    </location>
</feature>
<dbReference type="PANTHER" id="PTHR10199:SF89">
    <property type="entry name" value="THROMBOSPONDIN-3"/>
    <property type="match status" value="1"/>
</dbReference>
<keyword evidence="6" id="KW-0130">Cell adhesion</keyword>
<dbReference type="InterPro" id="IPR013320">
    <property type="entry name" value="ConA-like_dom_sf"/>
</dbReference>
<dbReference type="Gene3D" id="1.20.5.10">
    <property type="match status" value="1"/>
</dbReference>
<keyword evidence="4" id="KW-0677">Repeat</keyword>
<dbReference type="InterPro" id="IPR008859">
    <property type="entry name" value="Thrombospondin_C"/>
</dbReference>
<evidence type="ECO:0000256" key="4">
    <source>
        <dbReference type="ARBA" id="ARBA00022737"/>
    </source>
</evidence>
<evidence type="ECO:0000259" key="12">
    <source>
        <dbReference type="PROSITE" id="PS50026"/>
    </source>
</evidence>
<dbReference type="FunFam" id="2.10.25.10:FF:000170">
    <property type="entry name" value="thrombospondin-3 isoform X1"/>
    <property type="match status" value="1"/>
</dbReference>
<evidence type="ECO:0000256" key="6">
    <source>
        <dbReference type="ARBA" id="ARBA00022889"/>
    </source>
</evidence>
<dbReference type="Gene3D" id="2.10.25.10">
    <property type="entry name" value="Laminin"/>
    <property type="match status" value="2"/>
</dbReference>
<dbReference type="SUPFAM" id="SSF58006">
    <property type="entry name" value="Assembly domain of cartilage oligomeric matrix protein"/>
    <property type="match status" value="1"/>
</dbReference>
<keyword evidence="7" id="KW-1015">Disulfide bond</keyword>
<feature type="region of interest" description="Disordered" evidence="11">
    <location>
        <begin position="489"/>
        <end position="637"/>
    </location>
</feature>
<feature type="domain" description="EGF-like" evidence="12">
    <location>
        <begin position="346"/>
        <end position="385"/>
    </location>
</feature>
<sequence>KLVLLLFLLLSLILLLFFLLVLLLLLLIVLLLSLTLAAIEKLSARLSALSDLYVVSTFRLPVKLGGVLLGLYSKQDNRKYLEVAVMGKINKVLVRFVRADGKLHTINLQNANLADGRTHSIILRLGGLHRDNMNAELYVDCRLADSSHGLPPLVPLPREAEMVEIRHGQKTYARLQGAVESLRLALGGSVAKAGSLTDCPFQGDSSAYSPGDQTKALIGQLIIFNQILGELRQDIREQVRQDIREKVRQDIREQVRQDIREQMRHRTGFHEPRSRCSPNPCYKGVSCMDSLQYPGYTCGPCPPGTTGNGTEPRSVRCQPCPPGLWGAPLAGTGLDYAKTHKQDCVDIDECVDLPDACVSNSVCINTVGSYKCGSCKPGFLGNQTSGCFPRKSCAALTFNPCDTNAHCTMERNGEVACRCNVGWAGNGNTCGVDTDIDGYPDRSLPCMDNDKHCKQDNCVFTPNSGQEDADNDGIGDQCDEDADGDGIKNVEDNCRLVPNKDQQNSDSDSFGDACDNCPTVPNSDQKDTDNNGQGDACDQDIDGDGIPNVLDNCPKVPNPMQTDRDRDGVGDACDSCPELSNPMQTDIDNDLVGDVCDTNQDTDGDGHQDSRDNCPDIPNSSQLDSDNDGLGDDCDHDDDNDGILDDYDNCRLIVNPNQKDSDVNGVGDVCENDFDNDAVMDLIDVCPESAEVTLTDFRAYQTVILDPEGDAQIDPNWVVLNQVALLILPEKFGVYSQKSLVDLEGTFHVNTVTDDDYAGFIFGYQDSSSFYVVMWKQTEQAYWQSLPFRATAQPALQLKAVKSRTGPGEFLRNALWHTGDTPGEVKLLWKDPRNIGWKDKTSYRWLLSHRPQVGYIRVKLFEGMDMVADSGVVIDTTMRGGRLGVFCFSQENIIWSNLRYRCNDTVPQDFQSHRKQVLMHIHV</sequence>
<feature type="compositionally biased region" description="Acidic residues" evidence="11">
    <location>
        <begin position="625"/>
        <end position="637"/>
    </location>
</feature>
<reference evidence="14 15" key="1">
    <citation type="submission" date="2021-04" db="EMBL/GenBank/DDBJ databases">
        <authorList>
            <consortium name="Wellcome Sanger Institute Data Sharing"/>
        </authorList>
    </citation>
    <scope>NUCLEOTIDE SEQUENCE [LARGE SCALE GENOMIC DNA]</scope>
</reference>
<dbReference type="GO" id="GO:0005576">
    <property type="term" value="C:extracellular region"/>
    <property type="evidence" value="ECO:0007669"/>
    <property type="project" value="InterPro"/>
</dbReference>
<keyword evidence="3" id="KW-0732">Signal</keyword>
<name>A0AAQ6IGI1_ANATE</name>
<reference evidence="14" key="3">
    <citation type="submission" date="2025-09" db="UniProtKB">
        <authorList>
            <consortium name="Ensembl"/>
        </authorList>
    </citation>
    <scope>IDENTIFICATION</scope>
</reference>
<dbReference type="InterPro" id="IPR028974">
    <property type="entry name" value="TSP_type-3_rpt"/>
</dbReference>
<dbReference type="FunFam" id="2.10.25.10:FF:000232">
    <property type="entry name" value="thrombospondin-3 isoform X1"/>
    <property type="match status" value="1"/>
</dbReference>
<dbReference type="InterPro" id="IPR001881">
    <property type="entry name" value="EGF-like_Ca-bd_dom"/>
</dbReference>
<dbReference type="InterPro" id="IPR024665">
    <property type="entry name" value="TSP/COMP_CC"/>
</dbReference>
<dbReference type="Gene3D" id="4.10.1080.10">
    <property type="entry name" value="TSP type-3 repeat"/>
    <property type="match status" value="3"/>
</dbReference>
<evidence type="ECO:0000256" key="5">
    <source>
        <dbReference type="ARBA" id="ARBA00022837"/>
    </source>
</evidence>
<dbReference type="FunFam" id="2.60.120.200:FF:000002">
    <property type="entry name" value="Thrombospondin 3"/>
    <property type="match status" value="1"/>
</dbReference>
<dbReference type="PROSITE" id="PS01186">
    <property type="entry name" value="EGF_2"/>
    <property type="match status" value="1"/>
</dbReference>
<dbReference type="InterPro" id="IPR003367">
    <property type="entry name" value="Thrombospondin_3-like_rpt"/>
</dbReference>
<dbReference type="InterPro" id="IPR048287">
    <property type="entry name" value="TSPN-like_N"/>
</dbReference>
<evidence type="ECO:0000313" key="14">
    <source>
        <dbReference type="Ensembl" id="ENSATEP00000072668.1"/>
    </source>
</evidence>
<dbReference type="GeneTree" id="ENSGT00940000159283"/>
<dbReference type="FunFam" id="4.10.1080.10:FF:000004">
    <property type="entry name" value="Cartilage oligomeric matrix protein"/>
    <property type="match status" value="1"/>
</dbReference>
<dbReference type="Pfam" id="PF11598">
    <property type="entry name" value="COMP"/>
    <property type="match status" value="1"/>
</dbReference>
<dbReference type="InterPro" id="IPR049883">
    <property type="entry name" value="NOTCH1_EGF-like"/>
</dbReference>
<evidence type="ECO:0000256" key="8">
    <source>
        <dbReference type="ARBA" id="ARBA00023180"/>
    </source>
</evidence>
<reference evidence="14" key="2">
    <citation type="submission" date="2025-08" db="UniProtKB">
        <authorList>
            <consortium name="Ensembl"/>
        </authorList>
    </citation>
    <scope>IDENTIFICATION</scope>
</reference>
<dbReference type="InterPro" id="IPR017897">
    <property type="entry name" value="Thrombospondin_3_rpt"/>
</dbReference>
<dbReference type="InterPro" id="IPR018097">
    <property type="entry name" value="EGF_Ca-bd_CS"/>
</dbReference>
<keyword evidence="5 10" id="KW-0106">Calcium</keyword>
<dbReference type="Pfam" id="PF02412">
    <property type="entry name" value="TSP_3"/>
    <property type="match status" value="6"/>
</dbReference>